<comment type="subcellular location">
    <subcellularLocation>
        <location evidence="1 9">Cell membrane</location>
        <topology evidence="1">Multi-pass membrane protein</topology>
    </subcellularLocation>
    <subcellularLocation>
        <location evidence="9">Bacterial flagellum basal body</location>
    </subcellularLocation>
</comment>
<evidence type="ECO:0000256" key="1">
    <source>
        <dbReference type="ARBA" id="ARBA00004651"/>
    </source>
</evidence>
<organism evidence="10 11">
    <name type="scientific">Candidatus Nitrosymbiomonas proteolyticus</name>
    <dbReference type="NCBI Taxonomy" id="2608984"/>
    <lineage>
        <taxon>Bacteria</taxon>
        <taxon>Bacillati</taxon>
        <taxon>Armatimonadota</taxon>
        <taxon>Armatimonadota incertae sedis</taxon>
        <taxon>Candidatus Nitrosymbiomonas</taxon>
    </lineage>
</organism>
<dbReference type="KEGG" id="npy:NPRO_17920"/>
<protein>
    <recommendedName>
        <fullName evidence="3 9">Flagellar biosynthetic protein FliQ</fullName>
    </recommendedName>
</protein>
<dbReference type="EMBL" id="AP021858">
    <property type="protein sequence ID" value="BBO24197.1"/>
    <property type="molecule type" value="Genomic_DNA"/>
</dbReference>
<keyword evidence="4 9" id="KW-1003">Cell membrane</keyword>
<keyword evidence="8 9" id="KW-0975">Bacterial flagellum</keyword>
<dbReference type="Proteomes" id="UP000662873">
    <property type="component" value="Chromosome"/>
</dbReference>
<evidence type="ECO:0000256" key="5">
    <source>
        <dbReference type="ARBA" id="ARBA00022692"/>
    </source>
</evidence>
<keyword evidence="10" id="KW-0969">Cilium</keyword>
<proteinExistence type="inferred from homology"/>
<evidence type="ECO:0000256" key="3">
    <source>
        <dbReference type="ARBA" id="ARBA00021718"/>
    </source>
</evidence>
<evidence type="ECO:0000256" key="8">
    <source>
        <dbReference type="ARBA" id="ARBA00023143"/>
    </source>
</evidence>
<accession>A0A809S5E7</accession>
<dbReference type="AlphaFoldDB" id="A0A809S5E7"/>
<dbReference type="GO" id="GO:0009306">
    <property type="term" value="P:protein secretion"/>
    <property type="evidence" value="ECO:0007669"/>
    <property type="project" value="InterPro"/>
</dbReference>
<dbReference type="Pfam" id="PF01313">
    <property type="entry name" value="Bac_export_3"/>
    <property type="match status" value="1"/>
</dbReference>
<evidence type="ECO:0000313" key="11">
    <source>
        <dbReference type="Proteomes" id="UP000662873"/>
    </source>
</evidence>
<comment type="function">
    <text evidence="9">Role in flagellar biosynthesis.</text>
</comment>
<evidence type="ECO:0000313" key="10">
    <source>
        <dbReference type="EMBL" id="BBO24197.1"/>
    </source>
</evidence>
<reference evidence="10" key="1">
    <citation type="journal article" name="DNA Res.">
        <title>The physiological potential of anammox bacteria as revealed by their core genome structure.</title>
        <authorList>
            <person name="Okubo T."/>
            <person name="Toyoda A."/>
            <person name="Fukuhara K."/>
            <person name="Uchiyama I."/>
            <person name="Harigaya Y."/>
            <person name="Kuroiwa M."/>
            <person name="Suzuki T."/>
            <person name="Murakami Y."/>
            <person name="Suwa Y."/>
            <person name="Takami H."/>
        </authorList>
    </citation>
    <scope>NUCLEOTIDE SEQUENCE</scope>
    <source>
        <strain evidence="10">317325-2</strain>
    </source>
</reference>
<keyword evidence="7 9" id="KW-0472">Membrane</keyword>
<dbReference type="GO" id="GO:0044780">
    <property type="term" value="P:bacterial-type flagellum assembly"/>
    <property type="evidence" value="ECO:0007669"/>
    <property type="project" value="InterPro"/>
</dbReference>
<dbReference type="InterPro" id="IPR002191">
    <property type="entry name" value="Bac_export_3"/>
</dbReference>
<dbReference type="InterPro" id="IPR006305">
    <property type="entry name" value="FliQ"/>
</dbReference>
<name>A0A809S5E7_9BACT</name>
<dbReference type="PANTHER" id="PTHR34040:SF2">
    <property type="entry name" value="FLAGELLAR BIOSYNTHETIC PROTEIN FLIQ"/>
    <property type="match status" value="1"/>
</dbReference>
<keyword evidence="10" id="KW-0966">Cell projection</keyword>
<evidence type="ECO:0000256" key="9">
    <source>
        <dbReference type="RuleBase" id="RU364090"/>
    </source>
</evidence>
<evidence type="ECO:0000256" key="2">
    <source>
        <dbReference type="ARBA" id="ARBA00006156"/>
    </source>
</evidence>
<evidence type="ECO:0000256" key="4">
    <source>
        <dbReference type="ARBA" id="ARBA00022475"/>
    </source>
</evidence>
<keyword evidence="6 9" id="KW-1133">Transmembrane helix</keyword>
<sequence>MDSKSALDLAQHGVQVALMVALPGLAVTLFIGLAVSIFQAITQVHEMTLTFVPKVLGIAVVMAFFGHWMLQQLVAYMLLCFDHVSRVAQ</sequence>
<gene>
    <name evidence="9" type="primary">fliQ</name>
    <name evidence="10" type="ORF">NPRO_17920</name>
</gene>
<dbReference type="NCBIfam" id="TIGR01402">
    <property type="entry name" value="fliQ"/>
    <property type="match status" value="1"/>
</dbReference>
<evidence type="ECO:0000256" key="7">
    <source>
        <dbReference type="ARBA" id="ARBA00023136"/>
    </source>
</evidence>
<feature type="transmembrane region" description="Helical" evidence="9">
    <location>
        <begin position="51"/>
        <end position="70"/>
    </location>
</feature>
<keyword evidence="5 9" id="KW-0812">Transmembrane</keyword>
<dbReference type="PIRSF" id="PIRSF004669">
    <property type="entry name" value="FliQ"/>
    <property type="match status" value="1"/>
</dbReference>
<dbReference type="GO" id="GO:0009425">
    <property type="term" value="C:bacterial-type flagellum basal body"/>
    <property type="evidence" value="ECO:0007669"/>
    <property type="project" value="UniProtKB-SubCell"/>
</dbReference>
<dbReference type="PRINTS" id="PR00952">
    <property type="entry name" value="TYPE3IMQPROT"/>
</dbReference>
<keyword evidence="10" id="KW-0282">Flagellum</keyword>
<comment type="similarity">
    <text evidence="2 9">Belongs to the FliQ/MopD/SpaQ family.</text>
</comment>
<dbReference type="GO" id="GO:0005886">
    <property type="term" value="C:plasma membrane"/>
    <property type="evidence" value="ECO:0007669"/>
    <property type="project" value="UniProtKB-SubCell"/>
</dbReference>
<dbReference type="PANTHER" id="PTHR34040">
    <property type="entry name" value="FLAGELLAR BIOSYNTHETIC PROTEIN FLIQ"/>
    <property type="match status" value="1"/>
</dbReference>
<evidence type="ECO:0000256" key="6">
    <source>
        <dbReference type="ARBA" id="ARBA00022989"/>
    </source>
</evidence>
<feature type="transmembrane region" description="Helical" evidence="9">
    <location>
        <begin position="16"/>
        <end position="39"/>
    </location>
</feature>